<dbReference type="Pfam" id="PF13516">
    <property type="entry name" value="LRR_6"/>
    <property type="match status" value="15"/>
</dbReference>
<dbReference type="InterPro" id="IPR001611">
    <property type="entry name" value="Leu-rich_rpt"/>
</dbReference>
<gene>
    <name evidence="2" type="ORF">EGYM00163_LOCUS41628</name>
    <name evidence="3" type="ORF">EGYM00163_LOCUS41629</name>
</gene>
<organism evidence="3">
    <name type="scientific">Eutreptiella gymnastica</name>
    <dbReference type="NCBI Taxonomy" id="73025"/>
    <lineage>
        <taxon>Eukaryota</taxon>
        <taxon>Discoba</taxon>
        <taxon>Euglenozoa</taxon>
        <taxon>Euglenida</taxon>
        <taxon>Spirocuta</taxon>
        <taxon>Euglenophyceae</taxon>
        <taxon>Eutreptiales</taxon>
        <taxon>Eutreptiaceae</taxon>
        <taxon>Eutreptiella</taxon>
    </lineage>
</organism>
<sequence>MRAALTAQLGASSPALSFRALQVTNADVEDICKALTSQNMGVLPSSLDFRDNEIGDAGAQCLAQCLAHMVHVRRVDVSGNRITDVGANALLDVLYIAGTLDDLVLEPNPITNAAATRLTDFRVLSDEPLNLRKYIGVLQSNPTKLTEIDLDEHRSERYYSDEAVVILCKHLLHNTAVTSLTVSHNGLTEKCCESLAELLRLNRTLERLDVAHNALAAGGVALAEALKANVGLLHFDLSHCSLDDAAGEALAAAFKGHGTLQGACVGHNDFGEGVCSRLALAFCQNPRLDTLDLSALPLRPEDQRMIDDSSMLAKEPPHLKAAVQLVVKNQPTYKCVDLMFRPGFHERQVEELGMKFLMIALRDNDHVTSLALGGNKLNVPTCRYIQRELRTKPNITELSIVYNQPCLDFRDARDFCGMLQQSPHIRSVDFSRNLMLEEGAQELLNTVTNWPYLTQVKLDENDAEAATLERIALLAQANQHPPGLKAMLLRYLKGEYPGSTWNMGCEDPLNYVEGRMLLYDDAAVEFTCRRVLQDSKQFDTLALGNNAVTVEGLAHVIALFEANSSFTTLDVSGNQVSDKGAEMLIKLLKDRYSVQCVLVDGNPMSQSMKEEIQRVVVFNSTTQELKDLLVMVEADEEENTELQAADLRSPLRDSDVEILLASFGKGNRHITSLNLSNNYLTARGAMAVMRFVQNSPQVTALRLNNNGIEGGEGVARGLKMLLLGSETIQHLSLDNNDLGDDDVQALIEGLKPNGSLTSCSVQGNLRVSPSVSHRLDQSLTLNRHPKFKPFIPRLSADDDILRTLEFAGLQLDDLCIEILVEALSTNSTVTAIRLNNNQVQDGGVGLLCNVLDAKHCRLQHLDLSHNGVTVRGVRMLSDVLLRNTSLASLNLMHNRIGDAALKPLQEMLDRNDTLMDLLVDGNPMRNDVILKVYSTSTNTQQKLKQDLRRLQAWDAELTAVDFSGQASSKSAANDLTCKLLAEALSSSHVVTSVNLNYSNVSDLGLGMLTDMLYSNTYIHTLMLDGCCITDAGVKLLAAMLLKNSTLSYISLRHNAITDDGCMALQRALVHNYTVKRLSVDHNPEVSERSFMTLGYSITLNNEPILLKQVIPQVHSNSLTVLDCSRKGVDDTLPFTDSSITLLCSVLAHSRSLTHINLKRNRIGAYGGTCLADVMLSNRTITALDLLGNEVGSGVTAFVDLLRRSSDVQHLDLRENGIEAALMSSVSLLLELNHHPPMVKHMMLQLLDGEKPDKVELTGTANGCTAIGKAQPSASEPWGGSTTTMLTSRSVGLLCDELYVNTSLTSFDFSHNYVGDAGAERVAQLVHAFPNSYVNINLAGNCIQDSGAIKLINAVMHAPAVTYFNLSDNLLKDASAYSLLHLLDKRYDLEHIHFEDNRLISPHHQKMLDVHGRLHQVHTDMRATLKQIIENGDDVRTLNMNDPDTGRLWDRQQQADDTLLEFVFSVMAEFRSHINESDFAGTRVRDQHMPTLSRILSDPDICPLSILNLADNDITDVTDMFRALKHNKCLKRLDLSRNRIPRCNGFPIVDALKGNRILDVLTLTGNPVSLSVPAYGSWGGIHRNIRDDPIWEQVYRHLTKPLGFQWYKEIHKVERWERSK</sequence>
<dbReference type="InterPro" id="IPR052201">
    <property type="entry name" value="LRR-containing_regulator"/>
</dbReference>
<dbReference type="EMBL" id="HBJA01120976">
    <property type="protein sequence ID" value="CAE0830349.1"/>
    <property type="molecule type" value="Transcribed_RNA"/>
</dbReference>
<evidence type="ECO:0000313" key="3">
    <source>
        <dbReference type="EMBL" id="CAE0830349.1"/>
    </source>
</evidence>
<dbReference type="InterPro" id="IPR032675">
    <property type="entry name" value="LRR_dom_sf"/>
</dbReference>
<dbReference type="SMART" id="SM00368">
    <property type="entry name" value="LRR_RI"/>
    <property type="match status" value="22"/>
</dbReference>
<protein>
    <recommendedName>
        <fullName evidence="4">Leucine-rich repeat protein</fullName>
    </recommendedName>
</protein>
<dbReference type="PANTHER" id="PTHR24111:SF0">
    <property type="entry name" value="LEUCINE-RICH REPEAT-CONTAINING PROTEIN"/>
    <property type="match status" value="1"/>
</dbReference>
<proteinExistence type="predicted"/>
<keyword evidence="1" id="KW-0677">Repeat</keyword>
<accession>A0A6T2HCR7</accession>
<evidence type="ECO:0000256" key="1">
    <source>
        <dbReference type="ARBA" id="ARBA00022737"/>
    </source>
</evidence>
<name>A0A6T2HCR7_9EUGL</name>
<evidence type="ECO:0000313" key="2">
    <source>
        <dbReference type="EMBL" id="CAE0830348.1"/>
    </source>
</evidence>
<dbReference type="Gene3D" id="3.80.10.10">
    <property type="entry name" value="Ribonuclease Inhibitor"/>
    <property type="match status" value="11"/>
</dbReference>
<dbReference type="EMBL" id="HBJA01120975">
    <property type="protein sequence ID" value="CAE0830348.1"/>
    <property type="molecule type" value="Transcribed_RNA"/>
</dbReference>
<reference evidence="3" key="1">
    <citation type="submission" date="2021-01" db="EMBL/GenBank/DDBJ databases">
        <authorList>
            <person name="Corre E."/>
            <person name="Pelletier E."/>
            <person name="Niang G."/>
            <person name="Scheremetjew M."/>
            <person name="Finn R."/>
            <person name="Kale V."/>
            <person name="Holt S."/>
            <person name="Cochrane G."/>
            <person name="Meng A."/>
            <person name="Brown T."/>
            <person name="Cohen L."/>
        </authorList>
    </citation>
    <scope>NUCLEOTIDE SEQUENCE</scope>
    <source>
        <strain evidence="3">CCMP1594</strain>
    </source>
</reference>
<evidence type="ECO:0008006" key="4">
    <source>
        <dbReference type="Google" id="ProtNLM"/>
    </source>
</evidence>
<dbReference type="PANTHER" id="PTHR24111">
    <property type="entry name" value="LEUCINE-RICH REPEAT-CONTAINING PROTEIN 34"/>
    <property type="match status" value="1"/>
</dbReference>
<dbReference type="SUPFAM" id="SSF52047">
    <property type="entry name" value="RNI-like"/>
    <property type="match status" value="4"/>
</dbReference>